<evidence type="ECO:0000256" key="3">
    <source>
        <dbReference type="ARBA" id="ARBA00023212"/>
    </source>
</evidence>
<evidence type="ECO:0000313" key="7">
    <source>
        <dbReference type="EMBL" id="KAL0486090.1"/>
    </source>
</evidence>
<protein>
    <recommendedName>
        <fullName evidence="5">Cilia-and flagella-associated protein 96</fullName>
    </recommendedName>
</protein>
<gene>
    <name evidence="7" type="ORF">AKO1_001783</name>
</gene>
<feature type="region of interest" description="Disordered" evidence="6">
    <location>
        <begin position="227"/>
        <end position="291"/>
    </location>
</feature>
<accession>A0AAW2ZAY5</accession>
<evidence type="ECO:0000313" key="8">
    <source>
        <dbReference type="Proteomes" id="UP001431209"/>
    </source>
</evidence>
<dbReference type="InterPro" id="IPR029358">
    <property type="entry name" value="CFAP96"/>
</dbReference>
<keyword evidence="3" id="KW-0206">Cytoskeleton</keyword>
<keyword evidence="2" id="KW-0963">Cytoplasm</keyword>
<dbReference type="PANTHER" id="PTHR31144:SF1">
    <property type="entry name" value="UPF0602 PROTEIN C4ORF47"/>
    <property type="match status" value="1"/>
</dbReference>
<organism evidence="7 8">
    <name type="scientific">Acrasis kona</name>
    <dbReference type="NCBI Taxonomy" id="1008807"/>
    <lineage>
        <taxon>Eukaryota</taxon>
        <taxon>Discoba</taxon>
        <taxon>Heterolobosea</taxon>
        <taxon>Tetramitia</taxon>
        <taxon>Eutetramitia</taxon>
        <taxon>Acrasidae</taxon>
        <taxon>Acrasis</taxon>
    </lineage>
</organism>
<comment type="subcellular location">
    <subcellularLocation>
        <location evidence="1">Cytoplasm</location>
        <location evidence="1">Cytoskeleton</location>
        <location evidence="1">Microtubule organizing center</location>
        <location evidence="1">Centrosome</location>
    </subcellularLocation>
</comment>
<feature type="compositionally biased region" description="Polar residues" evidence="6">
    <location>
        <begin position="49"/>
        <end position="63"/>
    </location>
</feature>
<keyword evidence="8" id="KW-1185">Reference proteome</keyword>
<comment type="similarity">
    <text evidence="4">Belongs to the CFAP96 family.</text>
</comment>
<proteinExistence type="inferred from homology"/>
<dbReference type="Pfam" id="PF15239">
    <property type="entry name" value="CFAP96-like"/>
    <property type="match status" value="1"/>
</dbReference>
<feature type="compositionally biased region" description="Basic and acidic residues" evidence="6">
    <location>
        <begin position="232"/>
        <end position="246"/>
    </location>
</feature>
<evidence type="ECO:0000256" key="5">
    <source>
        <dbReference type="ARBA" id="ARBA00035693"/>
    </source>
</evidence>
<reference evidence="7 8" key="1">
    <citation type="submission" date="2024-03" db="EMBL/GenBank/DDBJ databases">
        <title>The Acrasis kona genome and developmental transcriptomes reveal deep origins of eukaryotic multicellular pathways.</title>
        <authorList>
            <person name="Sheikh S."/>
            <person name="Fu C.-J."/>
            <person name="Brown M.W."/>
            <person name="Baldauf S.L."/>
        </authorList>
    </citation>
    <scope>NUCLEOTIDE SEQUENCE [LARGE SCALE GENOMIC DNA]</scope>
    <source>
        <strain evidence="7 8">ATCC MYA-3509</strain>
    </source>
</reference>
<name>A0AAW2ZAY5_9EUKA</name>
<evidence type="ECO:0000256" key="2">
    <source>
        <dbReference type="ARBA" id="ARBA00022490"/>
    </source>
</evidence>
<dbReference type="EMBL" id="JAOPGA020001201">
    <property type="protein sequence ID" value="KAL0486090.1"/>
    <property type="molecule type" value="Genomic_DNA"/>
</dbReference>
<evidence type="ECO:0000256" key="1">
    <source>
        <dbReference type="ARBA" id="ARBA00004300"/>
    </source>
</evidence>
<dbReference type="GO" id="GO:0005813">
    <property type="term" value="C:centrosome"/>
    <property type="evidence" value="ECO:0007669"/>
    <property type="project" value="UniProtKB-SubCell"/>
</dbReference>
<feature type="compositionally biased region" description="Basic and acidic residues" evidence="6">
    <location>
        <begin position="266"/>
        <end position="287"/>
    </location>
</feature>
<evidence type="ECO:0000256" key="4">
    <source>
        <dbReference type="ARBA" id="ARBA00035656"/>
    </source>
</evidence>
<dbReference type="Proteomes" id="UP001431209">
    <property type="component" value="Unassembled WGS sequence"/>
</dbReference>
<feature type="compositionally biased region" description="Polar residues" evidence="6">
    <location>
        <begin position="249"/>
        <end position="261"/>
    </location>
</feature>
<dbReference type="AlphaFoldDB" id="A0AAW2ZAY5"/>
<comment type="caution">
    <text evidence="7">The sequence shown here is derived from an EMBL/GenBank/DDBJ whole genome shotgun (WGS) entry which is preliminary data.</text>
</comment>
<dbReference type="GO" id="GO:0005881">
    <property type="term" value="C:cytoplasmic microtubule"/>
    <property type="evidence" value="ECO:0007669"/>
    <property type="project" value="TreeGrafter"/>
</dbReference>
<feature type="region of interest" description="Disordered" evidence="6">
    <location>
        <begin position="44"/>
        <end position="63"/>
    </location>
</feature>
<sequence>MTDMQVLGIFSQPSYIGIGDKFHKDKGKQIQFFYSITSKDVKGRHTGKQLLTNPSKKGRVGTNTTFGAFNPLYEKESYQDPGFQEKQFSKTEKVKIKAGPFKPSSPSKRSAGLGNYYGTIGNSYPHMTDFNVVKKGDKPKPIEQPKKNIMTSPSKKGTYGYLKTTIGGEYEYKSDPYNASNEKALQEKKLHKSRIVGQPFKSTSHGLDFFDTHKNVAASAVYGTDSKVLPPRAERSEERKRVEKPFKPSSPSKRGLNSTFTPFPEYKSDEYDKASDPSKKQTNERVFKPVSYEKTTPCRSVVFHNLHTTL</sequence>
<evidence type="ECO:0000256" key="6">
    <source>
        <dbReference type="SAM" id="MobiDB-lite"/>
    </source>
</evidence>
<dbReference type="PANTHER" id="PTHR31144">
    <property type="entry name" value="UPF0602 PROTEIN C4ORF47"/>
    <property type="match status" value="1"/>
</dbReference>